<evidence type="ECO:0000313" key="1">
    <source>
        <dbReference type="EMBL" id="GHI48192.1"/>
    </source>
</evidence>
<evidence type="ECO:0000313" key="2">
    <source>
        <dbReference type="Proteomes" id="UP001051844"/>
    </source>
</evidence>
<protein>
    <submittedName>
        <fullName evidence="1">Uncharacterized protein</fullName>
    </submittedName>
</protein>
<comment type="caution">
    <text evidence="1">The sequence shown here is derived from an EMBL/GenBank/DDBJ whole genome shotgun (WGS) entry which is preliminary data.</text>
</comment>
<dbReference type="EMBL" id="BNDZ01000005">
    <property type="protein sequence ID" value="GHI48192.1"/>
    <property type="molecule type" value="Genomic_DNA"/>
</dbReference>
<gene>
    <name evidence="1" type="ORF">ScoT_43660</name>
</gene>
<proteinExistence type="predicted"/>
<organism evidence="1 2">
    <name type="scientific">Streptomyces albidoflavus</name>
    <dbReference type="NCBI Taxonomy" id="1886"/>
    <lineage>
        <taxon>Bacteria</taxon>
        <taxon>Bacillati</taxon>
        <taxon>Actinomycetota</taxon>
        <taxon>Actinomycetes</taxon>
        <taxon>Kitasatosporales</taxon>
        <taxon>Streptomycetaceae</taxon>
        <taxon>Streptomyces</taxon>
        <taxon>Streptomyces albidoflavus group</taxon>
    </lineage>
</organism>
<dbReference type="Proteomes" id="UP001051844">
    <property type="component" value="Unassembled WGS sequence"/>
</dbReference>
<accession>A0AA37C0L1</accession>
<name>A0AA37C0L1_9ACTN</name>
<sequence>MDDTEAIPLVALANWPCGGDGNDRPRRGKAEGLVTGRATTWGHECATVGHNGSYEFGRIGQETTVPAVAESGRPWWPVV</sequence>
<dbReference type="AlphaFoldDB" id="A0AA37C0L1"/>
<reference evidence="1" key="1">
    <citation type="submission" date="2022-09" db="EMBL/GenBank/DDBJ databases">
        <title>Whole genome shotgun sequence of Streptomyces albidoflavus NBRC 12854.</title>
        <authorList>
            <person name="Komaki H."/>
            <person name="Tamura T."/>
        </authorList>
    </citation>
    <scope>NUCLEOTIDE SEQUENCE</scope>
    <source>
        <strain evidence="1">NBRC 12854</strain>
    </source>
</reference>